<organism evidence="1 2">
    <name type="scientific">Cardiocondyla obscurior</name>
    <dbReference type="NCBI Taxonomy" id="286306"/>
    <lineage>
        <taxon>Eukaryota</taxon>
        <taxon>Metazoa</taxon>
        <taxon>Ecdysozoa</taxon>
        <taxon>Arthropoda</taxon>
        <taxon>Hexapoda</taxon>
        <taxon>Insecta</taxon>
        <taxon>Pterygota</taxon>
        <taxon>Neoptera</taxon>
        <taxon>Endopterygota</taxon>
        <taxon>Hymenoptera</taxon>
        <taxon>Apocrita</taxon>
        <taxon>Aculeata</taxon>
        <taxon>Formicoidea</taxon>
        <taxon>Formicidae</taxon>
        <taxon>Myrmicinae</taxon>
        <taxon>Cardiocondyla</taxon>
    </lineage>
</organism>
<proteinExistence type="predicted"/>
<reference evidence="1 2" key="1">
    <citation type="submission" date="2023-03" db="EMBL/GenBank/DDBJ databases">
        <title>High recombination rates correlate with genetic variation in Cardiocondyla obscurior ants.</title>
        <authorList>
            <person name="Errbii M."/>
        </authorList>
    </citation>
    <scope>NUCLEOTIDE SEQUENCE [LARGE SCALE GENOMIC DNA]</scope>
    <source>
        <strain evidence="1">Alpha-2009</strain>
        <tissue evidence="1">Whole body</tissue>
    </source>
</reference>
<sequence>MLKIDLLLGVNLTLRNRRVGRPLPPPKPPTKYRLMWYTDLLSSHRGTSENTPPSLLFRRLSLTADYFFSLPSFPLSFLVSLPHSLSASISHRFFLVLHSFSPVNLSLSRFCKITAGAQSVRK</sequence>
<comment type="caution">
    <text evidence="1">The sequence shown here is derived from an EMBL/GenBank/DDBJ whole genome shotgun (WGS) entry which is preliminary data.</text>
</comment>
<dbReference type="EMBL" id="JADYXP020000006">
    <property type="protein sequence ID" value="KAL0122827.1"/>
    <property type="molecule type" value="Genomic_DNA"/>
</dbReference>
<gene>
    <name evidence="1" type="ORF">PUN28_007481</name>
</gene>
<evidence type="ECO:0000313" key="1">
    <source>
        <dbReference type="EMBL" id="KAL0122827.1"/>
    </source>
</evidence>
<dbReference type="AlphaFoldDB" id="A0AAW2G8H4"/>
<keyword evidence="2" id="KW-1185">Reference proteome</keyword>
<name>A0AAW2G8H4_9HYME</name>
<evidence type="ECO:0000313" key="2">
    <source>
        <dbReference type="Proteomes" id="UP001430953"/>
    </source>
</evidence>
<dbReference type="Proteomes" id="UP001430953">
    <property type="component" value="Unassembled WGS sequence"/>
</dbReference>
<protein>
    <submittedName>
        <fullName evidence="1">Uncharacterized protein</fullName>
    </submittedName>
</protein>
<accession>A0AAW2G8H4</accession>